<dbReference type="Proteomes" id="UP000287224">
    <property type="component" value="Unassembled WGS sequence"/>
</dbReference>
<dbReference type="RefSeq" id="WP_160146238.1">
    <property type="nucleotide sequence ID" value="NZ_BIFQ01000002.1"/>
</dbReference>
<evidence type="ECO:0000313" key="3">
    <source>
        <dbReference type="Proteomes" id="UP000287224"/>
    </source>
</evidence>
<dbReference type="PANTHER" id="PTHR43415:SF3">
    <property type="entry name" value="GNAT-FAMILY ACETYLTRANSFERASE"/>
    <property type="match status" value="1"/>
</dbReference>
<dbReference type="EMBL" id="BIFQ01000002">
    <property type="protein sequence ID" value="GCE09005.1"/>
    <property type="molecule type" value="Genomic_DNA"/>
</dbReference>
<dbReference type="Pfam" id="PF13302">
    <property type="entry name" value="Acetyltransf_3"/>
    <property type="match status" value="1"/>
</dbReference>
<accession>A0A401ZQ58</accession>
<comment type="caution">
    <text evidence="2">The sequence shown here is derived from an EMBL/GenBank/DDBJ whole genome shotgun (WGS) entry which is preliminary data.</text>
</comment>
<evidence type="ECO:0000259" key="1">
    <source>
        <dbReference type="PROSITE" id="PS51186"/>
    </source>
</evidence>
<name>A0A401ZQ58_9CHLR</name>
<protein>
    <submittedName>
        <fullName evidence="2">N-acetyltransferase</fullName>
    </submittedName>
</protein>
<dbReference type="AlphaFoldDB" id="A0A401ZQ58"/>
<feature type="domain" description="N-acetyltransferase" evidence="1">
    <location>
        <begin position="12"/>
        <end position="173"/>
    </location>
</feature>
<dbReference type="CDD" id="cd04301">
    <property type="entry name" value="NAT_SF"/>
    <property type="match status" value="1"/>
</dbReference>
<keyword evidence="2" id="KW-0808">Transferase</keyword>
<sequence length="177" mass="20182">MKYYKKITGNRLYLSPINTDDAENYIQWLNDKAVANTYAQYSSVVSSKNDLKWLFEPADGVHRYAIVLLDGEVLIGSISLQNINHLNRNAFIGIFIGQEEQGKGYGTEAIRLILGYGFNTMNLHNIMLSVHADNYAGIASFKKAGLRETGRRREWVFKDGKYIDVIYMDILAREFGE</sequence>
<keyword evidence="3" id="KW-1185">Reference proteome</keyword>
<evidence type="ECO:0000313" key="2">
    <source>
        <dbReference type="EMBL" id="GCE09005.1"/>
    </source>
</evidence>
<dbReference type="SUPFAM" id="SSF55729">
    <property type="entry name" value="Acyl-CoA N-acyltransferases (Nat)"/>
    <property type="match status" value="1"/>
</dbReference>
<dbReference type="OrthoDB" id="9795206at2"/>
<organism evidence="2 3">
    <name type="scientific">Dictyobacter aurantiacus</name>
    <dbReference type="NCBI Taxonomy" id="1936993"/>
    <lineage>
        <taxon>Bacteria</taxon>
        <taxon>Bacillati</taxon>
        <taxon>Chloroflexota</taxon>
        <taxon>Ktedonobacteria</taxon>
        <taxon>Ktedonobacterales</taxon>
        <taxon>Dictyobacteraceae</taxon>
        <taxon>Dictyobacter</taxon>
    </lineage>
</organism>
<dbReference type="PROSITE" id="PS51186">
    <property type="entry name" value="GNAT"/>
    <property type="match status" value="1"/>
</dbReference>
<dbReference type="InterPro" id="IPR000182">
    <property type="entry name" value="GNAT_dom"/>
</dbReference>
<dbReference type="PANTHER" id="PTHR43415">
    <property type="entry name" value="SPERMIDINE N(1)-ACETYLTRANSFERASE"/>
    <property type="match status" value="1"/>
</dbReference>
<dbReference type="Gene3D" id="3.40.630.30">
    <property type="match status" value="1"/>
</dbReference>
<proteinExistence type="predicted"/>
<dbReference type="InterPro" id="IPR016181">
    <property type="entry name" value="Acyl_CoA_acyltransferase"/>
</dbReference>
<gene>
    <name evidence="2" type="ORF">KDAU_63340</name>
</gene>
<dbReference type="GO" id="GO:0016747">
    <property type="term" value="F:acyltransferase activity, transferring groups other than amino-acyl groups"/>
    <property type="evidence" value="ECO:0007669"/>
    <property type="project" value="InterPro"/>
</dbReference>
<reference evidence="3" key="1">
    <citation type="submission" date="2018-12" db="EMBL/GenBank/DDBJ databases">
        <title>Tengunoibacter tsumagoiensis gen. nov., sp. nov., Dictyobacter kobayashii sp. nov., D. alpinus sp. nov., and D. joshuensis sp. nov. and description of Dictyobacteraceae fam. nov. within the order Ktedonobacterales isolated from Tengu-no-mugimeshi.</title>
        <authorList>
            <person name="Wang C.M."/>
            <person name="Zheng Y."/>
            <person name="Sakai Y."/>
            <person name="Toyoda A."/>
            <person name="Minakuchi Y."/>
            <person name="Abe K."/>
            <person name="Yokota A."/>
            <person name="Yabe S."/>
        </authorList>
    </citation>
    <scope>NUCLEOTIDE SEQUENCE [LARGE SCALE GENOMIC DNA]</scope>
    <source>
        <strain evidence="3">S-27</strain>
    </source>
</reference>